<organism evidence="3">
    <name type="scientific">Kofleria flava</name>
    <dbReference type="NCBI Taxonomy" id="694315"/>
    <lineage>
        <taxon>Bacteria</taxon>
        <taxon>Pseudomonadati</taxon>
        <taxon>Myxococcota</taxon>
        <taxon>Polyangia</taxon>
        <taxon>Haliangiales</taxon>
        <taxon>Kofleriaceae</taxon>
        <taxon>Kofleria</taxon>
    </lineage>
</organism>
<dbReference type="Pfam" id="PF04752">
    <property type="entry name" value="ChaC"/>
    <property type="match status" value="1"/>
</dbReference>
<keyword evidence="2" id="KW-0456">Lyase</keyword>
<dbReference type="CDD" id="cd06661">
    <property type="entry name" value="GGCT_like"/>
    <property type="match status" value="1"/>
</dbReference>
<dbReference type="GO" id="GO:0006751">
    <property type="term" value="P:glutathione catabolic process"/>
    <property type="evidence" value="ECO:0007669"/>
    <property type="project" value="InterPro"/>
</dbReference>
<proteinExistence type="predicted"/>
<dbReference type="EC" id="4.3.2.7" evidence="1"/>
<accession>A0A3S7UYN9</accession>
<dbReference type="GO" id="GO:0061928">
    <property type="term" value="F:glutathione specific gamma-glutamylcyclotransferase activity"/>
    <property type="evidence" value="ECO:0007669"/>
    <property type="project" value="UniProtKB-EC"/>
</dbReference>
<dbReference type="EMBL" id="MH908912">
    <property type="protein sequence ID" value="AYM53861.1"/>
    <property type="molecule type" value="Genomic_DNA"/>
</dbReference>
<dbReference type="InterPro" id="IPR036568">
    <property type="entry name" value="GGCT-like_sf"/>
</dbReference>
<name>A0A3S7UYN9_9BACT</name>
<dbReference type="InterPro" id="IPR013024">
    <property type="entry name" value="GGCT-like"/>
</dbReference>
<dbReference type="PANTHER" id="PTHR12192:SF2">
    <property type="entry name" value="GLUTATHIONE-SPECIFIC GAMMA-GLUTAMYLCYCLOTRANSFERASE 2"/>
    <property type="match status" value="1"/>
</dbReference>
<sequence length="192" mass="21798">MFKHRREAKGYDAEVSPNLWIFGYGSLVWRPGFPYQQRRPGFIHGYTRRFWQASIDHRGTPDAPGRVVTLIEDRDAVCWGVAYEVAPEHVDDVLLTLDHREKNGYERIYTRATLTAHEREPQTEVDVLVYIAGVTNPSYLGPAPVEEIAGIVRVRHGPSGSNLDYVLRLAEALIDMGAEDAHVFDLVRLLEV</sequence>
<dbReference type="Gene3D" id="3.10.490.10">
    <property type="entry name" value="Gamma-glutamyl cyclotransferase-like"/>
    <property type="match status" value="1"/>
</dbReference>
<dbReference type="PANTHER" id="PTHR12192">
    <property type="entry name" value="CATION TRANSPORT PROTEIN CHAC-RELATED"/>
    <property type="match status" value="1"/>
</dbReference>
<evidence type="ECO:0000313" key="3">
    <source>
        <dbReference type="EMBL" id="AYM53861.1"/>
    </source>
</evidence>
<protein>
    <recommendedName>
        <fullName evidence="1">glutathione-specific gamma-glutamylcyclotransferase</fullName>
        <ecNumber evidence="1">4.3.2.7</ecNumber>
    </recommendedName>
</protein>
<reference evidence="3" key="1">
    <citation type="journal article" date="2018" name="J. Ind. Microbiol. Biotechnol.">
        <title>Genome mining reveals uncommon alkylpyrones as type III PKS products from myxobacteria.</title>
        <authorList>
            <person name="Hug J.J."/>
            <person name="Panter F."/>
            <person name="Krug D."/>
            <person name="Muller R."/>
        </authorList>
    </citation>
    <scope>NUCLEOTIDE SEQUENCE</scope>
    <source>
        <strain evidence="3">MNa2518</strain>
    </source>
</reference>
<dbReference type="AlphaFoldDB" id="A0A3S7UYN9"/>
<evidence type="ECO:0000256" key="1">
    <source>
        <dbReference type="ARBA" id="ARBA00012344"/>
    </source>
</evidence>
<dbReference type="InterPro" id="IPR006840">
    <property type="entry name" value="ChaC"/>
</dbReference>
<evidence type="ECO:0000256" key="2">
    <source>
        <dbReference type="ARBA" id="ARBA00023239"/>
    </source>
</evidence>
<dbReference type="SUPFAM" id="SSF110857">
    <property type="entry name" value="Gamma-glutamyl cyclotransferase-like"/>
    <property type="match status" value="1"/>
</dbReference>
<dbReference type="GO" id="GO:0005737">
    <property type="term" value="C:cytoplasm"/>
    <property type="evidence" value="ECO:0007669"/>
    <property type="project" value="TreeGrafter"/>
</dbReference>